<protein>
    <submittedName>
        <fullName evidence="2">Type I-E CRISPR-associated protein Cas7/Cse4/CasC</fullName>
    </submittedName>
</protein>
<dbReference type="InterPro" id="IPR010148">
    <property type="entry name" value="CRISPR-assoc_prot_CT1975"/>
</dbReference>
<comment type="caution">
    <text evidence="2">The sequence shown here is derived from an EMBL/GenBank/DDBJ whole genome shotgun (WGS) entry which is preliminary data.</text>
</comment>
<organism evidence="2 3">
    <name type="scientific">Pilimelia anulata</name>
    <dbReference type="NCBI Taxonomy" id="53371"/>
    <lineage>
        <taxon>Bacteria</taxon>
        <taxon>Bacillati</taxon>
        <taxon>Actinomycetota</taxon>
        <taxon>Actinomycetes</taxon>
        <taxon>Micromonosporales</taxon>
        <taxon>Micromonosporaceae</taxon>
        <taxon>Pilimelia</taxon>
    </lineage>
</organism>
<evidence type="ECO:0000313" key="2">
    <source>
        <dbReference type="EMBL" id="GGJ92624.1"/>
    </source>
</evidence>
<sequence>MTVRTYLDIHILQSVPPSNLNRDDAGSPKHATYGGVQRARVSSQAWKRATRRAFDTELGLPPAQLGVRTQRIAALLADRIAARTGLDAAACRRLGEAVPTGLGIKAKTSKTKGRKGDPEAGGPPAETAYLLFLGNAQLDAIADRVAGQAAGLADLADDALTKAMAELVDADLLRQGHPIDVALFGRMVADLTHLNVDAAVQVAHALTTHGVETEFDYFTAVDDGKSRDENAGAAMLGTVEFTSGTLYRYATVGLHQLAANLDGDREATAAAVAAFLRAFALSMPGGHGNTFAHRTLPWLVAVVARADQPVNLVSAFESPVHAGGDGLTGGSAARLARELDGCTAQWGLSPLAIHASYPADGAAAAVRAAFGDPQPFDAVVEAVTALARERLAGAAA</sequence>
<dbReference type="Pfam" id="PF09344">
    <property type="entry name" value="Cas_CT1975"/>
    <property type="match status" value="1"/>
</dbReference>
<dbReference type="EMBL" id="BMQB01000004">
    <property type="protein sequence ID" value="GGJ92624.1"/>
    <property type="molecule type" value="Genomic_DNA"/>
</dbReference>
<reference evidence="2" key="1">
    <citation type="journal article" date="2014" name="Int. J. Syst. Evol. Microbiol.">
        <title>Complete genome sequence of Corynebacterium casei LMG S-19264T (=DSM 44701T), isolated from a smear-ripened cheese.</title>
        <authorList>
            <consortium name="US DOE Joint Genome Institute (JGI-PGF)"/>
            <person name="Walter F."/>
            <person name="Albersmeier A."/>
            <person name="Kalinowski J."/>
            <person name="Ruckert C."/>
        </authorList>
    </citation>
    <scope>NUCLEOTIDE SEQUENCE</scope>
    <source>
        <strain evidence="2">JCM 3090</strain>
    </source>
</reference>
<evidence type="ECO:0000313" key="3">
    <source>
        <dbReference type="Proteomes" id="UP000649739"/>
    </source>
</evidence>
<keyword evidence="3" id="KW-1185">Reference proteome</keyword>
<dbReference type="RefSeq" id="WP_189170087.1">
    <property type="nucleotide sequence ID" value="NZ_BMQB01000004.1"/>
</dbReference>
<name>A0A8J3F8D4_9ACTN</name>
<proteinExistence type="predicted"/>
<feature type="region of interest" description="Disordered" evidence="1">
    <location>
        <begin position="17"/>
        <end position="38"/>
    </location>
</feature>
<dbReference type="Proteomes" id="UP000649739">
    <property type="component" value="Unassembled WGS sequence"/>
</dbReference>
<accession>A0A8J3F8D4</accession>
<reference evidence="2" key="2">
    <citation type="submission" date="2020-09" db="EMBL/GenBank/DDBJ databases">
        <authorList>
            <person name="Sun Q."/>
            <person name="Ohkuma M."/>
        </authorList>
    </citation>
    <scope>NUCLEOTIDE SEQUENCE</scope>
    <source>
        <strain evidence="2">JCM 3090</strain>
    </source>
</reference>
<gene>
    <name evidence="2" type="primary">cse4</name>
    <name evidence="2" type="ORF">GCM10010123_23150</name>
</gene>
<dbReference type="AlphaFoldDB" id="A0A8J3F8D4"/>
<dbReference type="NCBIfam" id="TIGR01869">
    <property type="entry name" value="casC_Cse4"/>
    <property type="match status" value="1"/>
</dbReference>
<evidence type="ECO:0000256" key="1">
    <source>
        <dbReference type="SAM" id="MobiDB-lite"/>
    </source>
</evidence>